<reference evidence="1" key="1">
    <citation type="submission" date="2020-07" db="EMBL/GenBank/DDBJ databases">
        <title>Huge and variable diversity of episymbiotic CPR bacteria and DPANN archaea in groundwater ecosystems.</title>
        <authorList>
            <person name="He C.Y."/>
            <person name="Keren R."/>
            <person name="Whittaker M."/>
            <person name="Farag I.F."/>
            <person name="Doudna J."/>
            <person name="Cate J.H.D."/>
            <person name="Banfield J.F."/>
        </authorList>
    </citation>
    <scope>NUCLEOTIDE SEQUENCE</scope>
    <source>
        <strain evidence="1">NC_groundwater_1296_Ag_S-0.2um_52_80</strain>
    </source>
</reference>
<comment type="caution">
    <text evidence="1">The sequence shown here is derived from an EMBL/GenBank/DDBJ whole genome shotgun (WGS) entry which is preliminary data.</text>
</comment>
<protein>
    <submittedName>
        <fullName evidence="1">Uncharacterized protein</fullName>
    </submittedName>
</protein>
<evidence type="ECO:0000313" key="2">
    <source>
        <dbReference type="Proteomes" id="UP000732298"/>
    </source>
</evidence>
<evidence type="ECO:0000313" key="1">
    <source>
        <dbReference type="EMBL" id="MBI4209982.1"/>
    </source>
</evidence>
<dbReference type="EMBL" id="JACQPB010000005">
    <property type="protein sequence ID" value="MBI4209982.1"/>
    <property type="molecule type" value="Genomic_DNA"/>
</dbReference>
<sequence length="265" mass="30548">MIKFINGNLLLVFMRNISYAAVGKKVESLERNQKTYTPETIFVKANQTMSGKKRLPGFIGKAVPEGYRKIYPRHSLHSRHLGFFIPRLKGVFFHNLRKSGVAPRDMKVIENVLSLIQKIRRKLDIDPEEKKAILKALRERDAEHPLLEKDIKEAQHSNKFSPDFKKNAGELCDLYIVIEAEMDKLEHESGIDPEKMSKWREQGLGVFSHQNLGAVKRGHLDSVLRVYGYLGSLNSYIMKAAGYDYYPWSLLRDKRKKSLGYKLNA</sequence>
<name>A0A8T3YJJ7_9ARCH</name>
<gene>
    <name evidence="1" type="ORF">HY544_00550</name>
</gene>
<organism evidence="1 2">
    <name type="scientific">Candidatus Iainarchaeum sp</name>
    <dbReference type="NCBI Taxonomy" id="3101447"/>
    <lineage>
        <taxon>Archaea</taxon>
        <taxon>Candidatus Iainarchaeota</taxon>
        <taxon>Candidatus Iainarchaeia</taxon>
        <taxon>Candidatus Iainarchaeales</taxon>
        <taxon>Candidatus Iainarchaeaceae</taxon>
        <taxon>Candidatus Iainarchaeum</taxon>
    </lineage>
</organism>
<accession>A0A8T3YJJ7</accession>
<dbReference type="AlphaFoldDB" id="A0A8T3YJJ7"/>
<proteinExistence type="predicted"/>
<dbReference type="Proteomes" id="UP000732298">
    <property type="component" value="Unassembled WGS sequence"/>
</dbReference>